<protein>
    <submittedName>
        <fullName evidence="2">HNH endonuclease</fullName>
    </submittedName>
</protein>
<dbReference type="Pfam" id="PF01844">
    <property type="entry name" value="HNH"/>
    <property type="match status" value="1"/>
</dbReference>
<name>A0A5R9B210_STAXY</name>
<dbReference type="InterPro" id="IPR036388">
    <property type="entry name" value="WH-like_DNA-bd_sf"/>
</dbReference>
<dbReference type="CDD" id="cd00085">
    <property type="entry name" value="HNHc"/>
    <property type="match status" value="1"/>
</dbReference>
<evidence type="ECO:0000313" key="3">
    <source>
        <dbReference type="Proteomes" id="UP000307747"/>
    </source>
</evidence>
<dbReference type="GO" id="GO:0004519">
    <property type="term" value="F:endonuclease activity"/>
    <property type="evidence" value="ECO:0007669"/>
    <property type="project" value="UniProtKB-KW"/>
</dbReference>
<dbReference type="GO" id="GO:0008270">
    <property type="term" value="F:zinc ion binding"/>
    <property type="evidence" value="ECO:0007669"/>
    <property type="project" value="InterPro"/>
</dbReference>
<feature type="domain" description="HNH nuclease" evidence="1">
    <location>
        <begin position="243"/>
        <end position="302"/>
    </location>
</feature>
<dbReference type="Proteomes" id="UP000307747">
    <property type="component" value="Unassembled WGS sequence"/>
</dbReference>
<dbReference type="Gene3D" id="1.10.10.10">
    <property type="entry name" value="Winged helix-like DNA-binding domain superfamily/Winged helix DNA-binding domain"/>
    <property type="match status" value="1"/>
</dbReference>
<keyword evidence="2" id="KW-0378">Hydrolase</keyword>
<dbReference type="InterPro" id="IPR058712">
    <property type="entry name" value="SRA_ScoMcrA"/>
</dbReference>
<keyword evidence="2" id="KW-0255">Endonuclease</keyword>
<accession>A0A5R9B210</accession>
<dbReference type="AlphaFoldDB" id="A0A5R9B210"/>
<dbReference type="EMBL" id="VBTJ01000002">
    <property type="protein sequence ID" value="TLP89888.1"/>
    <property type="molecule type" value="Genomic_DNA"/>
</dbReference>
<dbReference type="InterPro" id="IPR002711">
    <property type="entry name" value="HNH"/>
</dbReference>
<dbReference type="RefSeq" id="WP_107543135.1">
    <property type="nucleotide sequence ID" value="NZ_CP031275.1"/>
</dbReference>
<proteinExistence type="predicted"/>
<evidence type="ECO:0000259" key="1">
    <source>
        <dbReference type="SMART" id="SM00507"/>
    </source>
</evidence>
<comment type="caution">
    <text evidence="2">The sequence shown here is derived from an EMBL/GenBank/DDBJ whole genome shotgun (WGS) entry which is preliminary data.</text>
</comment>
<dbReference type="SMART" id="SM00507">
    <property type="entry name" value="HNHc"/>
    <property type="match status" value="1"/>
</dbReference>
<dbReference type="GO" id="GO:0003676">
    <property type="term" value="F:nucleic acid binding"/>
    <property type="evidence" value="ECO:0007669"/>
    <property type="project" value="InterPro"/>
</dbReference>
<organism evidence="2 3">
    <name type="scientific">Staphylococcus xylosus</name>
    <dbReference type="NCBI Taxonomy" id="1288"/>
    <lineage>
        <taxon>Bacteria</taxon>
        <taxon>Bacillati</taxon>
        <taxon>Bacillota</taxon>
        <taxon>Bacilli</taxon>
        <taxon>Bacillales</taxon>
        <taxon>Staphylococcaceae</taxon>
        <taxon>Staphylococcus</taxon>
    </lineage>
</organism>
<keyword evidence="2" id="KW-0540">Nuclease</keyword>
<dbReference type="Pfam" id="PF26348">
    <property type="entry name" value="SRA_ScoMcrA"/>
    <property type="match status" value="1"/>
</dbReference>
<reference evidence="2 3" key="1">
    <citation type="submission" date="2019-05" db="EMBL/GenBank/DDBJ databases">
        <title>The metagenome of a microbial culture collection derived from dairy environment covers the genomic content of the human microbiome.</title>
        <authorList>
            <person name="Roder T."/>
            <person name="Wuthrich D."/>
            <person name="Sattari Z."/>
            <person name="Von Ah U."/>
            <person name="Bar C."/>
            <person name="Ronchi F."/>
            <person name="Macpherson A.J."/>
            <person name="Ganal-Vonarburg S.C."/>
            <person name="Bruggmann R."/>
            <person name="Vergeres G."/>
        </authorList>
    </citation>
    <scope>NUCLEOTIDE SEQUENCE [LARGE SCALE GENOMIC DNA]</scope>
    <source>
        <strain evidence="2 3">FAM 20833</strain>
    </source>
</reference>
<dbReference type="OrthoDB" id="9781481at2"/>
<dbReference type="InterPro" id="IPR003615">
    <property type="entry name" value="HNH_nuc"/>
</dbReference>
<dbReference type="Gene3D" id="1.10.30.50">
    <property type="match status" value="1"/>
</dbReference>
<gene>
    <name evidence="2" type="ORF">FEZ53_10565</name>
</gene>
<evidence type="ECO:0000313" key="2">
    <source>
        <dbReference type="EMBL" id="TLP89888.1"/>
    </source>
</evidence>
<sequence>MSKLLKKKDLQQSLKINNDTFRKWKEAGIPIVKEQNEEFFDIEQVKRWHKKITEPIDNLIIDKKYDNNTISDVFKCSQQGGMRRSHLTNTLVLFSDHTNDVYRDYSVIDNEGNETLYYTGMGQKGDQDIDHGQNKTLNHSEDLSIKVYLFESFISGEHIFRGEVRLFNKPYTTEQNDRTVCIFPLTFNNSEYYIPGNISDEKYRKQENLINKLSDNDVYERATQAKQVGRKEAVTKVYARNIHVTAHVKNRSNGYCDLCNEPAPFKDRNGRAYLECHHVDWLANGGKDSIDNAVALDPNCHRKMHELDLKSDVKILKDRLNYYQSKNL</sequence>